<organism evidence="1 2">
    <name type="scientific">Clohesyomyces aquaticus</name>
    <dbReference type="NCBI Taxonomy" id="1231657"/>
    <lineage>
        <taxon>Eukaryota</taxon>
        <taxon>Fungi</taxon>
        <taxon>Dikarya</taxon>
        <taxon>Ascomycota</taxon>
        <taxon>Pezizomycotina</taxon>
        <taxon>Dothideomycetes</taxon>
        <taxon>Pleosporomycetidae</taxon>
        <taxon>Pleosporales</taxon>
        <taxon>Lindgomycetaceae</taxon>
        <taxon>Clohesyomyces</taxon>
    </lineage>
</organism>
<keyword evidence="2" id="KW-1185">Reference proteome</keyword>
<dbReference type="AlphaFoldDB" id="A0A1Y1YA14"/>
<evidence type="ECO:0000313" key="1">
    <source>
        <dbReference type="EMBL" id="ORX94851.1"/>
    </source>
</evidence>
<dbReference type="OrthoDB" id="2788868at2759"/>
<dbReference type="EMBL" id="MCFA01000297">
    <property type="protein sequence ID" value="ORX94851.1"/>
    <property type="molecule type" value="Genomic_DNA"/>
</dbReference>
<dbReference type="Proteomes" id="UP000193144">
    <property type="component" value="Unassembled WGS sequence"/>
</dbReference>
<reference evidence="1 2" key="1">
    <citation type="submission" date="2016-07" db="EMBL/GenBank/DDBJ databases">
        <title>Pervasive Adenine N6-methylation of Active Genes in Fungi.</title>
        <authorList>
            <consortium name="DOE Joint Genome Institute"/>
            <person name="Mondo S.J."/>
            <person name="Dannebaum R.O."/>
            <person name="Kuo R.C."/>
            <person name="Labutti K."/>
            <person name="Haridas S."/>
            <person name="Kuo A."/>
            <person name="Salamov A."/>
            <person name="Ahrendt S.R."/>
            <person name="Lipzen A."/>
            <person name="Sullivan W."/>
            <person name="Andreopoulos W.B."/>
            <person name="Clum A."/>
            <person name="Lindquist E."/>
            <person name="Daum C."/>
            <person name="Ramamoorthy G.K."/>
            <person name="Gryganskyi A."/>
            <person name="Culley D."/>
            <person name="Magnuson J.K."/>
            <person name="James T.Y."/>
            <person name="O'Malley M.A."/>
            <person name="Stajich J.E."/>
            <person name="Spatafora J.W."/>
            <person name="Visel A."/>
            <person name="Grigoriev I.V."/>
        </authorList>
    </citation>
    <scope>NUCLEOTIDE SEQUENCE [LARGE SCALE GENOMIC DNA]</scope>
    <source>
        <strain evidence="1 2">CBS 115471</strain>
    </source>
</reference>
<comment type="caution">
    <text evidence="1">The sequence shown here is derived from an EMBL/GenBank/DDBJ whole genome shotgun (WGS) entry which is preliminary data.</text>
</comment>
<name>A0A1Y1YA14_9PLEO</name>
<protein>
    <submittedName>
        <fullName evidence="1">Uncharacterized protein</fullName>
    </submittedName>
</protein>
<evidence type="ECO:0000313" key="2">
    <source>
        <dbReference type="Proteomes" id="UP000193144"/>
    </source>
</evidence>
<gene>
    <name evidence="1" type="ORF">BCR34DRAFT_608137</name>
</gene>
<sequence length="273" mass="31196">MSHRMGRKFDRHQILREKDPWEVAKNVFDVALEFALLGYVHAANDLFNLYESFGQGCKTSWSPGLYFAWEATGPWLNSIPPVDRTEEALAKMETERIIWKRQANATKEGLNKIIATANGEGKVDEWGEAQIRPDDLTAAIDLALFLAEKEKAQEILQTIADNFNVAWVDISKWRAVWQLQKDETLAKAIGVCEDKMAAFQEEVLGTFNERLQKGARREFRDLPMKDLVRMCNENTLKNAVWEEMELDPDNPPESIIHEGATYPLFDILVVSLP</sequence>
<proteinExistence type="predicted"/>
<accession>A0A1Y1YA14</accession>